<feature type="compositionally biased region" description="Polar residues" evidence="4">
    <location>
        <begin position="42"/>
        <end position="57"/>
    </location>
</feature>
<evidence type="ECO:0000256" key="2">
    <source>
        <dbReference type="PIRSR" id="PIRSR617774-1"/>
    </source>
</evidence>
<evidence type="ECO:0000256" key="1">
    <source>
        <dbReference type="ARBA" id="ARBA00022723"/>
    </source>
</evidence>
<feature type="region of interest" description="Disordered" evidence="4">
    <location>
        <begin position="18"/>
        <end position="65"/>
    </location>
</feature>
<dbReference type="Gene3D" id="2.60.120.10">
    <property type="entry name" value="Jelly Rolls"/>
    <property type="match status" value="2"/>
</dbReference>
<dbReference type="RefSeq" id="XP_028489616.1">
    <property type="nucleotide sequence ID" value="XM_028628517.1"/>
</dbReference>
<keyword evidence="1 3" id="KW-0479">Metal-binding</keyword>
<accession>A0A443I7D7</accession>
<evidence type="ECO:0000259" key="6">
    <source>
        <dbReference type="SMART" id="SM00835"/>
    </source>
</evidence>
<dbReference type="GO" id="GO:0046872">
    <property type="term" value="F:metal ion binding"/>
    <property type="evidence" value="ECO:0007669"/>
    <property type="project" value="UniProtKB-KW"/>
</dbReference>
<dbReference type="STRING" id="264951.A0A443I7D7"/>
<reference evidence="7 8" key="1">
    <citation type="journal article" date="2018" name="Front. Microbiol.">
        <title>Genomic and genetic insights into a cosmopolitan fungus, Paecilomyces variotii (Eurotiales).</title>
        <authorList>
            <person name="Urquhart A.S."/>
            <person name="Mondo S.J."/>
            <person name="Makela M.R."/>
            <person name="Hane J.K."/>
            <person name="Wiebenga A."/>
            <person name="He G."/>
            <person name="Mihaltcheva S."/>
            <person name="Pangilinan J."/>
            <person name="Lipzen A."/>
            <person name="Barry K."/>
            <person name="de Vries R.P."/>
            <person name="Grigoriev I.V."/>
            <person name="Idnurm A."/>
        </authorList>
    </citation>
    <scope>NUCLEOTIDE SEQUENCE [LARGE SCALE GENOMIC DNA]</scope>
    <source>
        <strain evidence="7 8">CBS 101075</strain>
    </source>
</reference>
<dbReference type="InterPro" id="IPR011051">
    <property type="entry name" value="RmlC_Cupin_sf"/>
</dbReference>
<dbReference type="VEuPathDB" id="FungiDB:C8Q69DRAFT_43367"/>
<keyword evidence="3" id="KW-0464">Manganese</keyword>
<evidence type="ECO:0000256" key="5">
    <source>
        <dbReference type="SAM" id="SignalP"/>
    </source>
</evidence>
<feature type="chain" id="PRO_5019088360" evidence="5">
    <location>
        <begin position="22"/>
        <end position="464"/>
    </location>
</feature>
<proteinExistence type="predicted"/>
<dbReference type="GeneID" id="39597794"/>
<feature type="domain" description="Cupin type-1" evidence="6">
    <location>
        <begin position="130"/>
        <end position="267"/>
    </location>
</feature>
<feature type="binding site" evidence="3">
    <location>
        <position position="351"/>
    </location>
    <ligand>
        <name>Mn(2+)</name>
        <dbReference type="ChEBI" id="CHEBI:29035"/>
        <label>2</label>
    </ligand>
</feature>
<name>A0A443I7D7_BYSSP</name>
<feature type="domain" description="Cupin type-1" evidence="6">
    <location>
        <begin position="306"/>
        <end position="447"/>
    </location>
</feature>
<dbReference type="CDD" id="cd20305">
    <property type="entry name" value="cupin_OxDC_C"/>
    <property type="match status" value="1"/>
</dbReference>
<dbReference type="AlphaFoldDB" id="A0A443I7D7"/>
<sequence>MRIDAFLSVSALLATLQGVNGAPTGTGTNPPLRGSENLLGYSPSNTLNDENTDNIQYTPVPGQNEDAKVAPYLDFENSENPQPIRGDTGGTDPGPRNYYYDRINSDKLAPPGTDNGATINAMWPMGLSHNRLGIKGSGWARQQNINAMPDATKMAGVDMRLEAGAYRELHWHVAAEWSLVLNGSVRIQAVNENGETFVDDVGAGDVWFFPPGVPHSIQALDNGTEFLLVFDDGSFSEDNTFLASEVFLHQPKEVLAKDLDLPISAFDNLPGDELYIFPGTPAPKDIQEQNVTNSAGVIPQSQSYSYHFSEQPAHEVAGGSVKIIDPLTFPIASSFSAAIVTVKPGAMREIHWHPTSDEWTFFISGQGRATLFTAPDQATTFDYHGGDVGYFPQSNSHYIENTGSEDLVFLEVLQADQFTDISLGQWIGNVPKQIVSDTLRLSNESLNSLKKEKQYVVSGKYPSS</sequence>
<feature type="binding site" evidence="3">
    <location>
        <position position="358"/>
    </location>
    <ligand>
        <name>Mn(2+)</name>
        <dbReference type="ChEBI" id="CHEBI:29035"/>
        <label>2</label>
    </ligand>
</feature>
<dbReference type="InterPro" id="IPR014710">
    <property type="entry name" value="RmlC-like_jellyroll"/>
</dbReference>
<protein>
    <submittedName>
        <fullName evidence="7">Putative oxalate decarboxylase</fullName>
    </submittedName>
</protein>
<gene>
    <name evidence="7" type="ORF">C8Q69DRAFT_43367</name>
</gene>
<organism evidence="7 8">
    <name type="scientific">Byssochlamys spectabilis</name>
    <name type="common">Paecilomyces variotii</name>
    <dbReference type="NCBI Taxonomy" id="264951"/>
    <lineage>
        <taxon>Eukaryota</taxon>
        <taxon>Fungi</taxon>
        <taxon>Dikarya</taxon>
        <taxon>Ascomycota</taxon>
        <taxon>Pezizomycotina</taxon>
        <taxon>Eurotiomycetes</taxon>
        <taxon>Eurotiomycetidae</taxon>
        <taxon>Eurotiales</taxon>
        <taxon>Thermoascaceae</taxon>
        <taxon>Paecilomyces</taxon>
    </lineage>
</organism>
<comment type="cofactor">
    <cofactor evidence="3">
        <name>Mn(2+)</name>
        <dbReference type="ChEBI" id="CHEBI:29035"/>
    </cofactor>
    <text evidence="3">Binds 2 manganese ions per subunit.</text>
</comment>
<feature type="active site" description="Proton donor" evidence="2">
    <location>
        <position position="411"/>
    </location>
</feature>
<keyword evidence="8" id="KW-1185">Reference proteome</keyword>
<dbReference type="InterPro" id="IPR051610">
    <property type="entry name" value="GPI/OXD"/>
</dbReference>
<dbReference type="EMBL" id="RCNU01000001">
    <property type="protein sequence ID" value="RWQ99971.1"/>
    <property type="molecule type" value="Genomic_DNA"/>
</dbReference>
<feature type="binding site" evidence="3">
    <location>
        <position position="176"/>
    </location>
    <ligand>
        <name>Mn(2+)</name>
        <dbReference type="ChEBI" id="CHEBI:29035"/>
        <label>1</label>
    </ligand>
</feature>
<feature type="signal peptide" evidence="5">
    <location>
        <begin position="1"/>
        <end position="21"/>
    </location>
</feature>
<dbReference type="InterPro" id="IPR006045">
    <property type="entry name" value="Cupin_1"/>
</dbReference>
<dbReference type="SMART" id="SM00835">
    <property type="entry name" value="Cupin_1"/>
    <property type="match status" value="2"/>
</dbReference>
<feature type="binding site" evidence="3">
    <location>
        <position position="172"/>
    </location>
    <ligand>
        <name>Mn(2+)</name>
        <dbReference type="ChEBI" id="CHEBI:29035"/>
        <label>1</label>
    </ligand>
</feature>
<evidence type="ECO:0000256" key="3">
    <source>
        <dbReference type="PIRSR" id="PIRSR617774-2"/>
    </source>
</evidence>
<keyword evidence="5" id="KW-0732">Signal</keyword>
<dbReference type="InterPro" id="IPR017774">
    <property type="entry name" value="Bicupin_oxalate_deCO2ase/Oxase"/>
</dbReference>
<evidence type="ECO:0000313" key="7">
    <source>
        <dbReference type="EMBL" id="RWQ99971.1"/>
    </source>
</evidence>
<dbReference type="Proteomes" id="UP000283841">
    <property type="component" value="Unassembled WGS sequence"/>
</dbReference>
<feature type="binding site" evidence="3">
    <location>
        <position position="353"/>
    </location>
    <ligand>
        <name>Mn(2+)</name>
        <dbReference type="ChEBI" id="CHEBI:29035"/>
        <label>2</label>
    </ligand>
</feature>
<dbReference type="PANTHER" id="PTHR35848:SF9">
    <property type="entry name" value="SLL1358 PROTEIN"/>
    <property type="match status" value="1"/>
</dbReference>
<dbReference type="Pfam" id="PF00190">
    <property type="entry name" value="Cupin_1"/>
    <property type="match status" value="2"/>
</dbReference>
<comment type="caution">
    <text evidence="7">The sequence shown here is derived from an EMBL/GenBank/DDBJ whole genome shotgun (WGS) entry which is preliminary data.</text>
</comment>
<dbReference type="CDD" id="cd20304">
    <property type="entry name" value="cupin_OxDC_N"/>
    <property type="match status" value="1"/>
</dbReference>
<evidence type="ECO:0000313" key="8">
    <source>
        <dbReference type="Proteomes" id="UP000283841"/>
    </source>
</evidence>
<feature type="binding site" evidence="3">
    <location>
        <position position="397"/>
    </location>
    <ligand>
        <name>Mn(2+)</name>
        <dbReference type="ChEBI" id="CHEBI:29035"/>
        <label>2</label>
    </ligand>
</feature>
<dbReference type="SUPFAM" id="SSF51182">
    <property type="entry name" value="RmlC-like cupins"/>
    <property type="match status" value="1"/>
</dbReference>
<dbReference type="GO" id="GO:0033609">
    <property type="term" value="P:oxalate metabolic process"/>
    <property type="evidence" value="ECO:0007669"/>
    <property type="project" value="InterPro"/>
</dbReference>
<evidence type="ECO:0000256" key="4">
    <source>
        <dbReference type="SAM" id="MobiDB-lite"/>
    </source>
</evidence>
<feature type="binding site" evidence="3">
    <location>
        <position position="170"/>
    </location>
    <ligand>
        <name>Mn(2+)</name>
        <dbReference type="ChEBI" id="CHEBI:29035"/>
        <label>1</label>
    </ligand>
</feature>
<feature type="binding site" evidence="3">
    <location>
        <position position="215"/>
    </location>
    <ligand>
        <name>Mn(2+)</name>
        <dbReference type="ChEBI" id="CHEBI:29035"/>
        <label>1</label>
    </ligand>
</feature>
<dbReference type="NCBIfam" id="TIGR03404">
    <property type="entry name" value="bicupin_oxalic"/>
    <property type="match status" value="1"/>
</dbReference>
<dbReference type="PANTHER" id="PTHR35848">
    <property type="entry name" value="OXALATE-BINDING PROTEIN"/>
    <property type="match status" value="1"/>
</dbReference>